<keyword evidence="1" id="KW-0812">Transmembrane</keyword>
<dbReference type="OrthoDB" id="5765253at2759"/>
<evidence type="ECO:0000256" key="1">
    <source>
        <dbReference type="SAM" id="Phobius"/>
    </source>
</evidence>
<accession>A0A2T9YIZ0</accession>
<dbReference type="EMBL" id="MBFR01000167">
    <property type="protein sequence ID" value="PVU92306.1"/>
    <property type="molecule type" value="Genomic_DNA"/>
</dbReference>
<proteinExistence type="predicted"/>
<keyword evidence="1" id="KW-0472">Membrane</keyword>
<sequence>MKNWVSGTTKWVKQYCQNMITNETAKAITLRARKNIKSKITAWFDMILAGRICSVGLFEVIYSSAHKAFRSTQRTSTIGILFTNVNLSVPSNLVRVELGTLREKLVIGIAGLVKQISIPAVKKYSSFSNSFFHKMLSLGLSLQLRQQSQKLLSRASLFRIHQQAFLKSSFSTNFLPKPLDRNAISNYIRRFATSENKNALTKKQIPSNKSPVSSSILELLYEPPFKKLIYQFDLLSKFLVCTNIVYFPLIYLKPDFYVMASMVIAFATIVPLCVSRLWTNNMISSIHFTDKFTKNKAVSEDLSSFFYLQKNSIFKHNYKNSKNIDELLLKIENEPVFLISTYSIFWSPKTEIVCLSQIEPDSPLDATEKQKNEVKWIIKPKLIEGQKLSKIKTVLIFREVVIKSPILKAIEKRINYRNVVNKPESGKNLIDFKI</sequence>
<keyword evidence="1" id="KW-1133">Transmembrane helix</keyword>
<feature type="transmembrane region" description="Helical" evidence="1">
    <location>
        <begin position="257"/>
        <end position="278"/>
    </location>
</feature>
<reference evidence="2 3" key="1">
    <citation type="journal article" date="2018" name="MBio">
        <title>Comparative Genomics Reveals the Core Gene Toolbox for the Fungus-Insect Symbiosis.</title>
        <authorList>
            <person name="Wang Y."/>
            <person name="Stata M."/>
            <person name="Wang W."/>
            <person name="Stajich J.E."/>
            <person name="White M.M."/>
            <person name="Moncalvo J.M."/>
        </authorList>
    </citation>
    <scope>NUCLEOTIDE SEQUENCE [LARGE SCALE GENOMIC DNA]</scope>
    <source>
        <strain evidence="2 3">SWE-8-4</strain>
    </source>
</reference>
<comment type="caution">
    <text evidence="2">The sequence shown here is derived from an EMBL/GenBank/DDBJ whole genome shotgun (WGS) entry which is preliminary data.</text>
</comment>
<evidence type="ECO:0000313" key="3">
    <source>
        <dbReference type="Proteomes" id="UP000245383"/>
    </source>
</evidence>
<evidence type="ECO:0000313" key="2">
    <source>
        <dbReference type="EMBL" id="PVU92306.1"/>
    </source>
</evidence>
<dbReference type="AlphaFoldDB" id="A0A2T9YIZ0"/>
<keyword evidence="3" id="KW-1185">Reference proteome</keyword>
<dbReference type="Proteomes" id="UP000245383">
    <property type="component" value="Unassembled WGS sequence"/>
</dbReference>
<feature type="transmembrane region" description="Helical" evidence="1">
    <location>
        <begin position="234"/>
        <end position="251"/>
    </location>
</feature>
<gene>
    <name evidence="2" type="ORF">BB561_003911</name>
</gene>
<name>A0A2T9YIZ0_9FUNG</name>
<protein>
    <submittedName>
        <fullName evidence="2">Uncharacterized protein</fullName>
    </submittedName>
</protein>
<organism evidence="2 3">
    <name type="scientific">Smittium simulii</name>
    <dbReference type="NCBI Taxonomy" id="133385"/>
    <lineage>
        <taxon>Eukaryota</taxon>
        <taxon>Fungi</taxon>
        <taxon>Fungi incertae sedis</taxon>
        <taxon>Zoopagomycota</taxon>
        <taxon>Kickxellomycotina</taxon>
        <taxon>Harpellomycetes</taxon>
        <taxon>Harpellales</taxon>
        <taxon>Legeriomycetaceae</taxon>
        <taxon>Smittium</taxon>
    </lineage>
</organism>